<comment type="caution">
    <text evidence="1">The sequence shown here is derived from an EMBL/GenBank/DDBJ whole genome shotgun (WGS) entry which is preliminary data.</text>
</comment>
<proteinExistence type="predicted"/>
<accession>A0A0P9DNA5</accession>
<dbReference type="EMBL" id="LJCR01000005">
    <property type="protein sequence ID" value="KPV54954.1"/>
    <property type="molecule type" value="Genomic_DNA"/>
</dbReference>
<evidence type="ECO:0000313" key="2">
    <source>
        <dbReference type="Proteomes" id="UP000050509"/>
    </source>
</evidence>
<reference evidence="1 2" key="1">
    <citation type="submission" date="2015-09" db="EMBL/GenBank/DDBJ databases">
        <title>Draft genome sequence of Kouleothrix aurantiaca JCM 19913.</title>
        <authorList>
            <person name="Hemp J."/>
        </authorList>
    </citation>
    <scope>NUCLEOTIDE SEQUENCE [LARGE SCALE GENOMIC DNA]</scope>
    <source>
        <strain evidence="1 2">COM-B</strain>
    </source>
</reference>
<name>A0A0P9DNA5_9CHLR</name>
<organism evidence="1 2">
    <name type="scientific">Kouleothrix aurantiaca</name>
    <dbReference type="NCBI Taxonomy" id="186479"/>
    <lineage>
        <taxon>Bacteria</taxon>
        <taxon>Bacillati</taxon>
        <taxon>Chloroflexota</taxon>
        <taxon>Chloroflexia</taxon>
        <taxon>Chloroflexales</taxon>
        <taxon>Roseiflexineae</taxon>
        <taxon>Roseiflexaceae</taxon>
        <taxon>Kouleothrix</taxon>
    </lineage>
</organism>
<dbReference type="AlphaFoldDB" id="A0A0P9DNA5"/>
<gene>
    <name evidence="1" type="ORF">SE17_00660</name>
</gene>
<protein>
    <submittedName>
        <fullName evidence="1">Uncharacterized protein</fullName>
    </submittedName>
</protein>
<sequence length="69" mass="7656">MEQPPLGPPVLEQLTLPLEILPPAPPTPPPQTVVPPNQIWSQLSPALRAACRQRLVQILQEVTNDARHR</sequence>
<dbReference type="Proteomes" id="UP000050509">
    <property type="component" value="Unassembled WGS sequence"/>
</dbReference>
<evidence type="ECO:0000313" key="1">
    <source>
        <dbReference type="EMBL" id="KPV54954.1"/>
    </source>
</evidence>
<keyword evidence="2" id="KW-1185">Reference proteome</keyword>